<organism evidence="2 3">
    <name type="scientific">Candidatus Kerfeldbacteria bacterium CG15_BIG_FIL_POST_REV_8_21_14_020_45_12</name>
    <dbReference type="NCBI Taxonomy" id="2014247"/>
    <lineage>
        <taxon>Bacteria</taxon>
        <taxon>Candidatus Kerfeldiibacteriota</taxon>
    </lineage>
</organism>
<keyword evidence="1" id="KW-1133">Transmembrane helix</keyword>
<keyword evidence="1" id="KW-0812">Transmembrane</keyword>
<evidence type="ECO:0000313" key="3">
    <source>
        <dbReference type="Proteomes" id="UP000230292"/>
    </source>
</evidence>
<evidence type="ECO:0000256" key="1">
    <source>
        <dbReference type="SAM" id="Phobius"/>
    </source>
</evidence>
<gene>
    <name evidence="2" type="ORF">COW24_02935</name>
</gene>
<reference evidence="2 3" key="1">
    <citation type="submission" date="2017-09" db="EMBL/GenBank/DDBJ databases">
        <title>Depth-based differentiation of microbial function through sediment-hosted aquifers and enrichment of novel symbionts in the deep terrestrial subsurface.</title>
        <authorList>
            <person name="Probst A.J."/>
            <person name="Ladd B."/>
            <person name="Jarett J.K."/>
            <person name="Geller-Mcgrath D.E."/>
            <person name="Sieber C.M."/>
            <person name="Emerson J.B."/>
            <person name="Anantharaman K."/>
            <person name="Thomas B.C."/>
            <person name="Malmstrom R."/>
            <person name="Stieglmeier M."/>
            <person name="Klingl A."/>
            <person name="Woyke T."/>
            <person name="Ryan C.M."/>
            <person name="Banfield J.F."/>
        </authorList>
    </citation>
    <scope>NUCLEOTIDE SEQUENCE [LARGE SCALE GENOMIC DNA]</scope>
    <source>
        <strain evidence="2">CG15_BIG_FIL_POST_REV_8_21_14_020_45_12</strain>
    </source>
</reference>
<proteinExistence type="predicted"/>
<dbReference type="EMBL" id="PFGC01000037">
    <property type="protein sequence ID" value="PIW36888.1"/>
    <property type="molecule type" value="Genomic_DNA"/>
</dbReference>
<name>A0A2M7H3T0_9BACT</name>
<dbReference type="AlphaFoldDB" id="A0A2M7H3T0"/>
<dbReference type="Proteomes" id="UP000230292">
    <property type="component" value="Unassembled WGS sequence"/>
</dbReference>
<accession>A0A2M7H3T0</accession>
<sequence>MSKTKDLMDEVDDLGQDLTKGAMLSRALGVAFAVFFFAVFLFIGVVVLFAKLATKIGPGGAQ</sequence>
<comment type="caution">
    <text evidence="2">The sequence shown here is derived from an EMBL/GenBank/DDBJ whole genome shotgun (WGS) entry which is preliminary data.</text>
</comment>
<feature type="transmembrane region" description="Helical" evidence="1">
    <location>
        <begin position="27"/>
        <end position="50"/>
    </location>
</feature>
<protein>
    <submittedName>
        <fullName evidence="2">Uncharacterized protein</fullName>
    </submittedName>
</protein>
<evidence type="ECO:0000313" key="2">
    <source>
        <dbReference type="EMBL" id="PIW36888.1"/>
    </source>
</evidence>
<keyword evidence="1" id="KW-0472">Membrane</keyword>